<dbReference type="RefSeq" id="XP_022254437.1">
    <property type="nucleotide sequence ID" value="XM_022398729.1"/>
</dbReference>
<dbReference type="Pfam" id="PF25340">
    <property type="entry name" value="BCD_RFX"/>
    <property type="match status" value="1"/>
</dbReference>
<feature type="region of interest" description="Disordered" evidence="2">
    <location>
        <begin position="372"/>
        <end position="422"/>
    </location>
</feature>
<dbReference type="PROSITE" id="PS51526">
    <property type="entry name" value="RFX_DBD"/>
    <property type="match status" value="1"/>
</dbReference>
<name>A0ABM1TEY1_LIMPO</name>
<evidence type="ECO:0000256" key="1">
    <source>
        <dbReference type="ARBA" id="ARBA00023125"/>
    </source>
</evidence>
<dbReference type="Proteomes" id="UP000694941">
    <property type="component" value="Unplaced"/>
</dbReference>
<dbReference type="Gene3D" id="1.10.10.10">
    <property type="entry name" value="Winged helix-like DNA-binding domain superfamily/Winged helix DNA-binding domain"/>
    <property type="match status" value="1"/>
</dbReference>
<dbReference type="InterPro" id="IPR036390">
    <property type="entry name" value="WH_DNA-bd_sf"/>
</dbReference>
<evidence type="ECO:0000313" key="5">
    <source>
        <dbReference type="RefSeq" id="XP_022254437.1"/>
    </source>
</evidence>
<feature type="compositionally biased region" description="Low complexity" evidence="2">
    <location>
        <begin position="411"/>
        <end position="422"/>
    </location>
</feature>
<sequence>MDATIEAQMDVVGVAVIVTEPEDSDFVTGNEDLLDVSRTQASIHPGTQKVVSIAQGQQQQSSQGSRATVTVAVPASVAVVAPTHSQSCNQQLQTQQQNVVVQVSSTGGTPQFIAVADGQGTVALQAAQPTYVQYLDGGGDPGMFGGTNTSITGYPVYSVTDSATMYSPSTAAAAAYYSTGTAVTYSQDNGGYKVQGELLEGESHQNLNTSSSSAAHISPVIEDTRKIAEVMPSFPNDQCAIQTLHSSPEKNQLQLQPQPQSLSSHHSQPQNVRDMDIIHVQWLIDNYETAEGVSLPRSTLYNHYMRHCTEHKLEPVNAASFGKLIRSVFLGLRTRRLGTRGNSKYHYYGIRVKPNSPLNHILEAANSSALRHQPINPAKRFKPNTPKSENSEGGRGSCRTNVSSHSSEVNAAQQQQPAPHQYQHQLYLGDASAAIPNLDLDSSSFSLPDDIEIEDVHAFRVLYKEHCEAFLDAVITLQFSMIETLWRSFWRMQNNDQSSNEKTLNKCSLYKLCSCEEVQKLVRKVDYQFYQNLVDVLIPDVLRPIPSSLTQAIRNFAKSLEGWLTSAMTECPEEMIRVKVQYTLNLILAVTHKAFTVVFIPFA</sequence>
<feature type="compositionally biased region" description="Polar residues" evidence="2">
    <location>
        <begin position="398"/>
        <end position="410"/>
    </location>
</feature>
<protein>
    <submittedName>
        <fullName evidence="5">DNA-binding protein RFX2-like</fullName>
    </submittedName>
</protein>
<accession>A0ABM1TEY1</accession>
<dbReference type="PANTHER" id="PTHR12619:SF33">
    <property type="entry name" value="RFX, ISOFORM H"/>
    <property type="match status" value="1"/>
</dbReference>
<dbReference type="SUPFAM" id="SSF46785">
    <property type="entry name" value="Winged helix' DNA-binding domain"/>
    <property type="match status" value="1"/>
</dbReference>
<dbReference type="InterPro" id="IPR003150">
    <property type="entry name" value="DNA-bd_RFX"/>
</dbReference>
<dbReference type="PANTHER" id="PTHR12619">
    <property type="entry name" value="RFX TRANSCRIPTION FACTOR FAMILY"/>
    <property type="match status" value="1"/>
</dbReference>
<evidence type="ECO:0000259" key="3">
    <source>
        <dbReference type="PROSITE" id="PS51526"/>
    </source>
</evidence>
<proteinExistence type="predicted"/>
<dbReference type="GeneID" id="106470150"/>
<dbReference type="InterPro" id="IPR036388">
    <property type="entry name" value="WH-like_DNA-bd_sf"/>
</dbReference>
<evidence type="ECO:0000313" key="4">
    <source>
        <dbReference type="Proteomes" id="UP000694941"/>
    </source>
</evidence>
<dbReference type="Pfam" id="PF02257">
    <property type="entry name" value="RFX_DNA_binding"/>
    <property type="match status" value="1"/>
</dbReference>
<gene>
    <name evidence="5" type="primary">LOC106470150</name>
</gene>
<keyword evidence="4" id="KW-1185">Reference proteome</keyword>
<keyword evidence="1" id="KW-0238">DNA-binding</keyword>
<dbReference type="InterPro" id="IPR057321">
    <property type="entry name" value="RFX1-4/6/8-like_BCD"/>
</dbReference>
<evidence type="ECO:0000256" key="2">
    <source>
        <dbReference type="SAM" id="MobiDB-lite"/>
    </source>
</evidence>
<organism evidence="4 5">
    <name type="scientific">Limulus polyphemus</name>
    <name type="common">Atlantic horseshoe crab</name>
    <dbReference type="NCBI Taxonomy" id="6850"/>
    <lineage>
        <taxon>Eukaryota</taxon>
        <taxon>Metazoa</taxon>
        <taxon>Ecdysozoa</taxon>
        <taxon>Arthropoda</taxon>
        <taxon>Chelicerata</taxon>
        <taxon>Merostomata</taxon>
        <taxon>Xiphosura</taxon>
        <taxon>Limulidae</taxon>
        <taxon>Limulus</taxon>
    </lineage>
</organism>
<reference evidence="5" key="1">
    <citation type="submission" date="2025-08" db="UniProtKB">
        <authorList>
            <consortium name="RefSeq"/>
        </authorList>
    </citation>
    <scope>IDENTIFICATION</scope>
    <source>
        <tissue evidence="5">Muscle</tissue>
    </source>
</reference>
<dbReference type="InterPro" id="IPR039779">
    <property type="entry name" value="RFX-like"/>
</dbReference>
<feature type="domain" description="RFX-type winged-helix" evidence="3">
    <location>
        <begin position="279"/>
        <end position="354"/>
    </location>
</feature>